<organism evidence="2 3">
    <name type="scientific">Entomospira culicis</name>
    <dbReference type="NCBI Taxonomy" id="2719989"/>
    <lineage>
        <taxon>Bacteria</taxon>
        <taxon>Pseudomonadati</taxon>
        <taxon>Spirochaetota</taxon>
        <taxon>Spirochaetia</taxon>
        <taxon>Spirochaetales</taxon>
        <taxon>Spirochaetaceae</taxon>
        <taxon>Entomospira</taxon>
    </lineage>
</organism>
<dbReference type="Gene3D" id="3.90.550.10">
    <property type="entry name" value="Spore Coat Polysaccharide Biosynthesis Protein SpsA, Chain A"/>
    <property type="match status" value="1"/>
</dbReference>
<dbReference type="Pfam" id="PF00483">
    <property type="entry name" value="NTP_transferase"/>
    <property type="match status" value="1"/>
</dbReference>
<dbReference type="Proteomes" id="UP000778951">
    <property type="component" value="Unassembled WGS sequence"/>
</dbReference>
<evidence type="ECO:0000313" key="3">
    <source>
        <dbReference type="Proteomes" id="UP000778951"/>
    </source>
</evidence>
<keyword evidence="3" id="KW-1185">Reference proteome</keyword>
<proteinExistence type="predicted"/>
<dbReference type="InterPro" id="IPR050486">
    <property type="entry name" value="Mannose-1P_guanyltransferase"/>
</dbReference>
<evidence type="ECO:0000313" key="2">
    <source>
        <dbReference type="EMBL" id="NIZ69113.1"/>
    </source>
</evidence>
<sequence length="302" mass="34744">MRNQRAIDVLVLSGGRARRLEEYRKIINKEHYPMLAKYAGEEGPKGLTLLNIKDDKIPLLDLHLEQYWRNPSIKEITLGLGFASQMIMDYYQGQEHTPCFVVEERPAGTIAPLLKLYQNGKLSDRPLLLANGDNLLELDLTEIWQKAEEILNNFSKEQQAEIAINILTLVPWEQSDAYGVVDFDAKTQLIHHFFEKQSVEQNPYIIIKDRRYSYINSGFSLILNPKTLIETYVDPTIFSLVEDLEQGKKAYALHETQVKYETLYSTLAPKKRLIGIHHHGFWADSGSETQILAIEAHYAKIE</sequence>
<dbReference type="InterPro" id="IPR005835">
    <property type="entry name" value="NTP_transferase_dom"/>
</dbReference>
<dbReference type="InterPro" id="IPR029044">
    <property type="entry name" value="Nucleotide-diphossugar_trans"/>
</dbReference>
<feature type="domain" description="Nucleotidyl transferase" evidence="1">
    <location>
        <begin position="56"/>
        <end position="299"/>
    </location>
</feature>
<dbReference type="PANTHER" id="PTHR22572">
    <property type="entry name" value="SUGAR-1-PHOSPHATE GUANYL TRANSFERASE"/>
    <property type="match status" value="1"/>
</dbReference>
<dbReference type="SUPFAM" id="SSF53448">
    <property type="entry name" value="Nucleotide-diphospho-sugar transferases"/>
    <property type="match status" value="1"/>
</dbReference>
<evidence type="ECO:0000259" key="1">
    <source>
        <dbReference type="Pfam" id="PF00483"/>
    </source>
</evidence>
<comment type="caution">
    <text evidence="2">The sequence shown here is derived from an EMBL/GenBank/DDBJ whole genome shotgun (WGS) entry which is preliminary data.</text>
</comment>
<dbReference type="EMBL" id="JAATLM010000001">
    <property type="protein sequence ID" value="NIZ69113.1"/>
    <property type="molecule type" value="Genomic_DNA"/>
</dbReference>
<dbReference type="RefSeq" id="WP_167695214.1">
    <property type="nucleotide sequence ID" value="NZ_CP118181.1"/>
</dbReference>
<protein>
    <submittedName>
        <fullName evidence="2">NDP-sugar synthase</fullName>
    </submittedName>
</protein>
<accession>A0A968KVH2</accession>
<gene>
    <name evidence="2" type="ORF">HCT48_02655</name>
</gene>
<dbReference type="AlphaFoldDB" id="A0A968KVH2"/>
<reference evidence="2" key="1">
    <citation type="submission" date="2020-03" db="EMBL/GenBank/DDBJ databases">
        <title>Spirochaetal bacteria isolated from arthropods constitute a novel genus Entomospira genus novum within the order Spirochaetales.</title>
        <authorList>
            <person name="Grana-Miraglia L."/>
            <person name="Sikutova S."/>
            <person name="Fingerle V."/>
            <person name="Sing A."/>
            <person name="Castillo-Ramirez S."/>
            <person name="Margos G."/>
            <person name="Rudolf I."/>
        </authorList>
    </citation>
    <scope>NUCLEOTIDE SEQUENCE</scope>
    <source>
        <strain evidence="2">BR149</strain>
    </source>
</reference>
<name>A0A968KVH2_9SPIO</name>